<dbReference type="GO" id="GO:0043226">
    <property type="term" value="C:organelle"/>
    <property type="evidence" value="ECO:0007669"/>
    <property type="project" value="UniProtKB-ARBA"/>
</dbReference>
<dbReference type="AlphaFoldDB" id="A0AAV2AWH2"/>
<dbReference type="GO" id="GO:0005737">
    <property type="term" value="C:cytoplasm"/>
    <property type="evidence" value="ECO:0007669"/>
    <property type="project" value="TreeGrafter"/>
</dbReference>
<keyword evidence="6" id="KW-1185">Reference proteome</keyword>
<evidence type="ECO:0000313" key="5">
    <source>
        <dbReference type="EMBL" id="CAL1287990.1"/>
    </source>
</evidence>
<keyword evidence="4" id="KW-1133">Transmembrane helix</keyword>
<dbReference type="SUPFAM" id="SSF103657">
    <property type="entry name" value="BAR/IMD domain-like"/>
    <property type="match status" value="1"/>
</dbReference>
<keyword evidence="4" id="KW-0472">Membrane</keyword>
<evidence type="ECO:0000256" key="2">
    <source>
        <dbReference type="ARBA" id="ARBA00022490"/>
    </source>
</evidence>
<evidence type="ECO:0000313" key="6">
    <source>
        <dbReference type="Proteomes" id="UP001497382"/>
    </source>
</evidence>
<keyword evidence="4" id="KW-0812">Transmembrane</keyword>
<dbReference type="PANTHER" id="PTHR23065">
    <property type="entry name" value="PROLINE-SERINE-THREONINE PHOSPHATASE INTERACTING PROTEIN 1"/>
    <property type="match status" value="1"/>
</dbReference>
<evidence type="ECO:0000256" key="4">
    <source>
        <dbReference type="SAM" id="Phobius"/>
    </source>
</evidence>
<keyword evidence="3" id="KW-0597">Phosphoprotein</keyword>
<dbReference type="InterPro" id="IPR027267">
    <property type="entry name" value="AH/BAR_dom_sf"/>
</dbReference>
<comment type="caution">
    <text evidence="5">The sequence shown here is derived from an EMBL/GenBank/DDBJ whole genome shotgun (WGS) entry which is preliminary data.</text>
</comment>
<name>A0AAV2AWH2_9ARAC</name>
<keyword evidence="2" id="KW-0963">Cytoplasm</keyword>
<dbReference type="Proteomes" id="UP001497382">
    <property type="component" value="Unassembled WGS sequence"/>
</dbReference>
<evidence type="ECO:0000256" key="1">
    <source>
        <dbReference type="ARBA" id="ARBA00004496"/>
    </source>
</evidence>
<protein>
    <submittedName>
        <fullName evidence="5">Uncharacterized protein</fullName>
    </submittedName>
</protein>
<accession>A0AAV2AWH2</accession>
<dbReference type="Gene3D" id="1.20.1270.60">
    <property type="entry name" value="Arfaptin homology (AH) domain/BAR domain"/>
    <property type="match status" value="1"/>
</dbReference>
<organism evidence="5 6">
    <name type="scientific">Larinioides sclopetarius</name>
    <dbReference type="NCBI Taxonomy" id="280406"/>
    <lineage>
        <taxon>Eukaryota</taxon>
        <taxon>Metazoa</taxon>
        <taxon>Ecdysozoa</taxon>
        <taxon>Arthropoda</taxon>
        <taxon>Chelicerata</taxon>
        <taxon>Arachnida</taxon>
        <taxon>Araneae</taxon>
        <taxon>Araneomorphae</taxon>
        <taxon>Entelegynae</taxon>
        <taxon>Araneoidea</taxon>
        <taxon>Araneidae</taxon>
        <taxon>Larinioides</taxon>
    </lineage>
</organism>
<evidence type="ECO:0000256" key="3">
    <source>
        <dbReference type="ARBA" id="ARBA00022553"/>
    </source>
</evidence>
<reference evidence="5 6" key="1">
    <citation type="submission" date="2024-04" db="EMBL/GenBank/DDBJ databases">
        <authorList>
            <person name="Rising A."/>
            <person name="Reimegard J."/>
            <person name="Sonavane S."/>
            <person name="Akerstrom W."/>
            <person name="Nylinder S."/>
            <person name="Hedman E."/>
            <person name="Kallberg Y."/>
        </authorList>
    </citation>
    <scope>NUCLEOTIDE SEQUENCE [LARGE SCALE GENOMIC DNA]</scope>
</reference>
<proteinExistence type="predicted"/>
<gene>
    <name evidence="5" type="ORF">LARSCL_LOCUS15114</name>
</gene>
<dbReference type="PANTHER" id="PTHR23065:SF7">
    <property type="entry name" value="NOSTRIN, ISOFORM H"/>
    <property type="match status" value="1"/>
</dbReference>
<comment type="subcellular location">
    <subcellularLocation>
        <location evidence="1">Cytoplasm</location>
    </subcellularLocation>
</comment>
<feature type="transmembrane region" description="Helical" evidence="4">
    <location>
        <begin position="153"/>
        <end position="171"/>
    </location>
</feature>
<sequence length="192" mass="22129">MTYAKGLSKLAAKINKAARLALGTTQHAWQEVALQMENEADTHRCFSSSLEDDVVKPIKVLLDCQHKQRKILENTVDKVYKSLNDRRNEELKAKKISYACARENERMQEQALDCKLNKGKLLTEKDIHKVSICLSHGSSLFWNNFFYLPNITFHFNLKIIIILAGFTIFLMNEGNSSFLYKVNDLIIFHFSN</sequence>
<dbReference type="GO" id="GO:0005886">
    <property type="term" value="C:plasma membrane"/>
    <property type="evidence" value="ECO:0007669"/>
    <property type="project" value="TreeGrafter"/>
</dbReference>
<dbReference type="EMBL" id="CAXIEN010000224">
    <property type="protein sequence ID" value="CAL1287990.1"/>
    <property type="molecule type" value="Genomic_DNA"/>
</dbReference>